<comment type="cofactor">
    <cofactor evidence="1">
        <name>Fe(2+)</name>
        <dbReference type="ChEBI" id="CHEBI:29033"/>
    </cofactor>
</comment>
<comment type="function">
    <text evidence="1">Catalyzes the cleavage of beta-carotene at its central double bond (15,15') to yield two molecules of all-trans-retinal.</text>
</comment>
<keyword evidence="4" id="KW-1185">Reference proteome</keyword>
<evidence type="ECO:0000313" key="2">
    <source>
        <dbReference type="EMBL" id="MBB4607997.1"/>
    </source>
</evidence>
<dbReference type="AlphaFoldDB" id="A0AA41A064"/>
<dbReference type="EC" id="1.13.11.63" evidence="1"/>
<dbReference type="GO" id="GO:0003834">
    <property type="term" value="F:beta-carotene 15,15'-dioxygenase activity"/>
    <property type="evidence" value="ECO:0007669"/>
    <property type="project" value="UniProtKB-EC"/>
</dbReference>
<keyword evidence="1" id="KW-0479">Metal-binding</keyword>
<evidence type="ECO:0000313" key="3">
    <source>
        <dbReference type="EMBL" id="MBN3559670.1"/>
    </source>
</evidence>
<evidence type="ECO:0000313" key="4">
    <source>
        <dbReference type="Proteomes" id="UP000584663"/>
    </source>
</evidence>
<dbReference type="GO" id="GO:0016121">
    <property type="term" value="P:carotene catabolic process"/>
    <property type="evidence" value="ECO:0007669"/>
    <property type="project" value="UniProtKB-UniRule"/>
</dbReference>
<feature type="transmembrane region" description="Helical" evidence="1">
    <location>
        <begin position="210"/>
        <end position="234"/>
    </location>
</feature>
<comment type="similarity">
    <text evidence="1">Belongs to the Brp/Blh beta-carotene diooxygenase family.</text>
</comment>
<dbReference type="NCBIfam" id="TIGR03753">
    <property type="entry name" value="blh_monoox"/>
    <property type="match status" value="1"/>
</dbReference>
<dbReference type="Proteomes" id="UP000584663">
    <property type="component" value="Unassembled WGS sequence"/>
</dbReference>
<keyword evidence="1" id="KW-0223">Dioxygenase</keyword>
<dbReference type="GO" id="GO:0005506">
    <property type="term" value="F:iron ion binding"/>
    <property type="evidence" value="ECO:0007669"/>
    <property type="project" value="UniProtKB-UniRule"/>
</dbReference>
<sequence>MTRAPVIGWTMLAGAALAASAGSLPIQLGFAILAIGVLGMAHGASDLAIVAPGRRPLFLFLYVSVSLICLAWWTGYPQIALPLFLAASAIHFGVEDAPHGGLPERAARGISLVATPAILHREGYGDILAFAAGHGISTTVLFLLIAAGAVATALVLIMAIRRRDGRLLIGTGALLVLPPLIGFSIGFLVLHALPQTDQRRQEIGCVSHRAYFRAVAPILLAALLIAAAVGAFFVYREGTGVRALFAGIAALAMPHLLVTPWFEGRAGRPVAYSCPAISGRAQHPQT</sequence>
<protein>
    <recommendedName>
        <fullName evidence="1">Probable beta-carotene 15,15'-dioxygenase</fullName>
        <ecNumber evidence="1">1.13.11.63</ecNumber>
    </recommendedName>
</protein>
<keyword evidence="1" id="KW-0472">Membrane</keyword>
<dbReference type="EMBL" id="JAFHKU010000133">
    <property type="protein sequence ID" value="MBN3559670.1"/>
    <property type="molecule type" value="Genomic_DNA"/>
</dbReference>
<reference evidence="2 4" key="1">
    <citation type="submission" date="2020-08" db="EMBL/GenBank/DDBJ databases">
        <title>Genomic Encyclopedia of Type Strains, Phase IV (KMG-IV): sequencing the most valuable type-strain genomes for metagenomic binning, comparative biology and taxonomic classification.</title>
        <authorList>
            <person name="Goeker M."/>
        </authorList>
    </citation>
    <scope>NUCLEOTIDE SEQUENCE [LARGE SCALE GENOMIC DNA]</scope>
    <source>
        <strain evidence="2 4">DSM 14562</strain>
    </source>
</reference>
<feature type="transmembrane region" description="Helical" evidence="1">
    <location>
        <begin position="28"/>
        <end position="50"/>
    </location>
</feature>
<dbReference type="RefSeq" id="WP_184103336.1">
    <property type="nucleotide sequence ID" value="NZ_JACHNX010000001.1"/>
</dbReference>
<dbReference type="GO" id="GO:0005886">
    <property type="term" value="C:plasma membrane"/>
    <property type="evidence" value="ECO:0007669"/>
    <property type="project" value="UniProtKB-SubCell"/>
</dbReference>
<feature type="transmembrane region" description="Helical" evidence="1">
    <location>
        <begin position="57"/>
        <end position="75"/>
    </location>
</feature>
<keyword evidence="1" id="KW-1003">Cell membrane</keyword>
<comment type="caution">
    <text evidence="3">The sequence shown here is derived from an EMBL/GenBank/DDBJ whole genome shotgun (WGS) entry which is preliminary data.</text>
</comment>
<comment type="catalytic activity">
    <reaction evidence="1">
        <text>all-trans-beta-carotene + O2 = 2 all-trans-retinal</text>
        <dbReference type="Rhea" id="RHEA:32887"/>
        <dbReference type="ChEBI" id="CHEBI:15379"/>
        <dbReference type="ChEBI" id="CHEBI:17579"/>
        <dbReference type="ChEBI" id="CHEBI:17898"/>
        <dbReference type="EC" id="1.13.11.63"/>
    </reaction>
</comment>
<dbReference type="InterPro" id="IPR022270">
    <property type="entry name" value="Blh_diox"/>
</dbReference>
<accession>A0AA41A064</accession>
<dbReference type="Pfam" id="PF15461">
    <property type="entry name" value="BCD"/>
    <property type="match status" value="1"/>
</dbReference>
<dbReference type="HAMAP" id="MF_02093">
    <property type="entry name" value="Beta_carotene_diox"/>
    <property type="match status" value="1"/>
</dbReference>
<dbReference type="Proteomes" id="UP000704529">
    <property type="component" value="Unassembled WGS sequence"/>
</dbReference>
<feature type="transmembrane region" description="Helical" evidence="1">
    <location>
        <begin position="140"/>
        <end position="160"/>
    </location>
</feature>
<feature type="transmembrane region" description="Helical" evidence="1">
    <location>
        <begin position="241"/>
        <end position="262"/>
    </location>
</feature>
<comment type="subcellular location">
    <subcellularLocation>
        <location evidence="1">Cell membrane</location>
        <topology evidence="1">Multi-pass membrane protein</topology>
    </subcellularLocation>
</comment>
<keyword evidence="1" id="KW-0812">Transmembrane</keyword>
<comment type="caution">
    <text evidence="1">Lacks conserved residue(s) required for the propagation of feature annotation.</text>
</comment>
<evidence type="ECO:0000313" key="5">
    <source>
        <dbReference type="Proteomes" id="UP000704529"/>
    </source>
</evidence>
<dbReference type="GO" id="GO:0010436">
    <property type="term" value="F:carotenoid dioxygenase activity"/>
    <property type="evidence" value="ECO:0007669"/>
    <property type="project" value="UniProtKB-UniRule"/>
</dbReference>
<keyword evidence="1" id="KW-0560">Oxidoreductase</keyword>
<keyword evidence="1" id="KW-0408">Iron</keyword>
<name>A0AA41A064_9SPHN</name>
<gene>
    <name evidence="2" type="ORF">GGQ89_000185</name>
    <name evidence="3" type="ORF">JYA60_15690</name>
</gene>
<feature type="transmembrane region" description="Helical" evidence="1">
    <location>
        <begin position="167"/>
        <end position="190"/>
    </location>
</feature>
<evidence type="ECO:0000256" key="1">
    <source>
        <dbReference type="HAMAP-Rule" id="MF_02093"/>
    </source>
</evidence>
<proteinExistence type="inferred from homology"/>
<dbReference type="EMBL" id="JACHNX010000001">
    <property type="protein sequence ID" value="MBB4607997.1"/>
    <property type="molecule type" value="Genomic_DNA"/>
</dbReference>
<keyword evidence="1" id="KW-1133">Transmembrane helix</keyword>
<organism evidence="3 5">
    <name type="scientific">Sphingomonas yabuuchiae</name>
    <dbReference type="NCBI Taxonomy" id="172044"/>
    <lineage>
        <taxon>Bacteria</taxon>
        <taxon>Pseudomonadati</taxon>
        <taxon>Pseudomonadota</taxon>
        <taxon>Alphaproteobacteria</taxon>
        <taxon>Sphingomonadales</taxon>
        <taxon>Sphingomonadaceae</taxon>
        <taxon>Sphingomonas</taxon>
    </lineage>
</organism>
<reference evidence="3" key="2">
    <citation type="submission" date="2021-01" db="EMBL/GenBank/DDBJ databases">
        <title>Genome Sequencing of Type Strains.</title>
        <authorList>
            <person name="Lemaire J.F."/>
            <person name="Inderbitzin P."/>
            <person name="Collins S.B."/>
            <person name="Wespe N."/>
            <person name="Knight-Connoni V."/>
        </authorList>
    </citation>
    <scope>NUCLEOTIDE SEQUENCE</scope>
    <source>
        <strain evidence="3">DSM 14562</strain>
    </source>
</reference>